<dbReference type="GO" id="GO:0032993">
    <property type="term" value="C:protein-DNA complex"/>
    <property type="evidence" value="ECO:0007669"/>
    <property type="project" value="TreeGrafter"/>
</dbReference>
<proteinExistence type="predicted"/>
<accession>T1AR22</accession>
<gene>
    <name evidence="7" type="ORF">B2A_04150</name>
</gene>
<dbReference type="PROSITE" id="PS50110">
    <property type="entry name" value="RESPONSE_REGULATORY"/>
    <property type="match status" value="1"/>
</dbReference>
<evidence type="ECO:0000313" key="7">
    <source>
        <dbReference type="EMBL" id="EQD59003.1"/>
    </source>
</evidence>
<evidence type="ECO:0000259" key="6">
    <source>
        <dbReference type="PROSITE" id="PS50110"/>
    </source>
</evidence>
<dbReference type="PANTHER" id="PTHR48111">
    <property type="entry name" value="REGULATOR OF RPOS"/>
    <property type="match status" value="1"/>
</dbReference>
<reference evidence="7" key="1">
    <citation type="submission" date="2013-08" db="EMBL/GenBank/DDBJ databases">
        <authorList>
            <person name="Mendez C."/>
            <person name="Richter M."/>
            <person name="Ferrer M."/>
            <person name="Sanchez J."/>
        </authorList>
    </citation>
    <scope>NUCLEOTIDE SEQUENCE</scope>
</reference>
<dbReference type="SMART" id="SM00448">
    <property type="entry name" value="REC"/>
    <property type="match status" value="1"/>
</dbReference>
<keyword evidence="2" id="KW-0902">Two-component regulatory system</keyword>
<evidence type="ECO:0000256" key="2">
    <source>
        <dbReference type="ARBA" id="ARBA00023012"/>
    </source>
</evidence>
<name>T1AR22_9ZZZZ</name>
<evidence type="ECO:0000256" key="5">
    <source>
        <dbReference type="ARBA" id="ARBA00023163"/>
    </source>
</evidence>
<dbReference type="InterPro" id="IPR011006">
    <property type="entry name" value="CheY-like_superfamily"/>
</dbReference>
<dbReference type="GO" id="GO:0006355">
    <property type="term" value="P:regulation of DNA-templated transcription"/>
    <property type="evidence" value="ECO:0007669"/>
    <property type="project" value="TreeGrafter"/>
</dbReference>
<dbReference type="Gene3D" id="3.40.50.2300">
    <property type="match status" value="1"/>
</dbReference>
<dbReference type="EMBL" id="AUZZ01002779">
    <property type="protein sequence ID" value="EQD59003.1"/>
    <property type="molecule type" value="Genomic_DNA"/>
</dbReference>
<evidence type="ECO:0000256" key="1">
    <source>
        <dbReference type="ARBA" id="ARBA00022553"/>
    </source>
</evidence>
<keyword evidence="1" id="KW-0597">Phosphoprotein</keyword>
<keyword evidence="5" id="KW-0804">Transcription</keyword>
<evidence type="ECO:0000256" key="3">
    <source>
        <dbReference type="ARBA" id="ARBA00023015"/>
    </source>
</evidence>
<keyword evidence="3" id="KW-0805">Transcription regulation</keyword>
<keyword evidence="4" id="KW-0238">DNA-binding</keyword>
<dbReference type="GO" id="GO:0000976">
    <property type="term" value="F:transcription cis-regulatory region binding"/>
    <property type="evidence" value="ECO:0007669"/>
    <property type="project" value="TreeGrafter"/>
</dbReference>
<dbReference type="AlphaFoldDB" id="T1AR22"/>
<dbReference type="PANTHER" id="PTHR48111:SF1">
    <property type="entry name" value="TWO-COMPONENT RESPONSE REGULATOR ORR33"/>
    <property type="match status" value="1"/>
</dbReference>
<dbReference type="InterPro" id="IPR039420">
    <property type="entry name" value="WalR-like"/>
</dbReference>
<evidence type="ECO:0000256" key="4">
    <source>
        <dbReference type="ARBA" id="ARBA00023125"/>
    </source>
</evidence>
<comment type="caution">
    <text evidence="7">The sequence shown here is derived from an EMBL/GenBank/DDBJ whole genome shotgun (WGS) entry which is preliminary data.</text>
</comment>
<dbReference type="InterPro" id="IPR001789">
    <property type="entry name" value="Sig_transdc_resp-reg_receiver"/>
</dbReference>
<dbReference type="SUPFAM" id="SSF52172">
    <property type="entry name" value="CheY-like"/>
    <property type="match status" value="1"/>
</dbReference>
<dbReference type="Pfam" id="PF00072">
    <property type="entry name" value="Response_reg"/>
    <property type="match status" value="1"/>
</dbReference>
<reference evidence="7" key="2">
    <citation type="journal article" date="2014" name="ISME J.">
        <title>Microbial stratification in low pH oxic and suboxic macroscopic growths along an acid mine drainage.</title>
        <authorList>
            <person name="Mendez-Garcia C."/>
            <person name="Mesa V."/>
            <person name="Sprenger R.R."/>
            <person name="Richter M."/>
            <person name="Diez M.S."/>
            <person name="Solano J."/>
            <person name="Bargiela R."/>
            <person name="Golyshina O.V."/>
            <person name="Manteca A."/>
            <person name="Ramos J.L."/>
            <person name="Gallego J.R."/>
            <person name="Llorente I."/>
            <person name="Martins Dos Santos V.A."/>
            <person name="Jensen O.N."/>
            <person name="Pelaez A.I."/>
            <person name="Sanchez J."/>
            <person name="Ferrer M."/>
        </authorList>
    </citation>
    <scope>NUCLEOTIDE SEQUENCE</scope>
</reference>
<dbReference type="GO" id="GO:0000156">
    <property type="term" value="F:phosphorelay response regulator activity"/>
    <property type="evidence" value="ECO:0007669"/>
    <property type="project" value="TreeGrafter"/>
</dbReference>
<feature type="domain" description="Response regulatory" evidence="6">
    <location>
        <begin position="11"/>
        <end position="127"/>
    </location>
</feature>
<sequence length="130" mass="13567">MNIGLGNQRRTILLVDADPHARAVLRNALEAAGFSVGEAANGRDGERTARRIKPDAILADLIMETVDGGGAITDKLQASGSRIPVYIVSNAADALVGSVGLHELGVAGIFLKPVDLAVVVQTMKTRLGVR</sequence>
<dbReference type="GO" id="GO:0005829">
    <property type="term" value="C:cytosol"/>
    <property type="evidence" value="ECO:0007669"/>
    <property type="project" value="TreeGrafter"/>
</dbReference>
<protein>
    <submittedName>
        <fullName evidence="7">Signal transduction response regulator, receiver region domain protein</fullName>
    </submittedName>
</protein>
<organism evidence="7">
    <name type="scientific">mine drainage metagenome</name>
    <dbReference type="NCBI Taxonomy" id="410659"/>
    <lineage>
        <taxon>unclassified sequences</taxon>
        <taxon>metagenomes</taxon>
        <taxon>ecological metagenomes</taxon>
    </lineage>
</organism>